<name>I4ALL0_BERLS</name>
<dbReference type="AlphaFoldDB" id="I4ALL0"/>
<keyword evidence="2" id="KW-1185">Reference proteome</keyword>
<dbReference type="HOGENOM" id="CLU_2355594_0_0_10"/>
<gene>
    <name evidence="1" type="ordered locus">Fleli_2480</name>
</gene>
<protein>
    <submittedName>
        <fullName evidence="1">Uncharacterized protein</fullName>
    </submittedName>
</protein>
<organism evidence="1 2">
    <name type="scientific">Bernardetia litoralis (strain ATCC 23117 / DSM 6794 / NBRC 15988 / NCIMB 1366 / Fx l1 / Sio-4)</name>
    <name type="common">Flexibacter litoralis</name>
    <dbReference type="NCBI Taxonomy" id="880071"/>
    <lineage>
        <taxon>Bacteria</taxon>
        <taxon>Pseudomonadati</taxon>
        <taxon>Bacteroidota</taxon>
        <taxon>Cytophagia</taxon>
        <taxon>Cytophagales</taxon>
        <taxon>Bernardetiaceae</taxon>
        <taxon>Bernardetia</taxon>
    </lineage>
</organism>
<sequence length="96" mass="10918" precursor="true">MKMRTLLSILVGQSSSKVFILLFCMTFCKSLLFAQDCSTPDIPPEVAMNFPWFGNPDYLPSFMDSLQSLNSSPNARIESGITWRVPIHFWILTKIV</sequence>
<dbReference type="STRING" id="880071.Fleli_2480"/>
<proteinExistence type="predicted"/>
<reference evidence="2" key="1">
    <citation type="submission" date="2012-06" db="EMBL/GenBank/DDBJ databases">
        <title>The complete genome of Flexibacter litoralis DSM 6794.</title>
        <authorList>
            <person name="Lucas S."/>
            <person name="Copeland A."/>
            <person name="Lapidus A."/>
            <person name="Glavina del Rio T."/>
            <person name="Dalin E."/>
            <person name="Tice H."/>
            <person name="Bruce D."/>
            <person name="Goodwin L."/>
            <person name="Pitluck S."/>
            <person name="Peters L."/>
            <person name="Ovchinnikova G."/>
            <person name="Lu M."/>
            <person name="Kyrpides N."/>
            <person name="Mavromatis K."/>
            <person name="Ivanova N."/>
            <person name="Brettin T."/>
            <person name="Detter J.C."/>
            <person name="Han C."/>
            <person name="Larimer F."/>
            <person name="Land M."/>
            <person name="Hauser L."/>
            <person name="Markowitz V."/>
            <person name="Cheng J.-F."/>
            <person name="Hugenholtz P."/>
            <person name="Woyke T."/>
            <person name="Wu D."/>
            <person name="Spring S."/>
            <person name="Lang E."/>
            <person name="Kopitz M."/>
            <person name="Brambilla E."/>
            <person name="Klenk H.-P."/>
            <person name="Eisen J.A."/>
        </authorList>
    </citation>
    <scope>NUCLEOTIDE SEQUENCE [LARGE SCALE GENOMIC DNA]</scope>
    <source>
        <strain evidence="2">ATCC 23117 / DSM 6794 / NBRC 15988 / NCIMB 1366 / Sio-4</strain>
    </source>
</reference>
<dbReference type="EMBL" id="CP003345">
    <property type="protein sequence ID" value="AFM04845.1"/>
    <property type="molecule type" value="Genomic_DNA"/>
</dbReference>
<dbReference type="Proteomes" id="UP000006054">
    <property type="component" value="Chromosome"/>
</dbReference>
<dbReference type="KEGG" id="fli:Fleli_2480"/>
<evidence type="ECO:0000313" key="2">
    <source>
        <dbReference type="Proteomes" id="UP000006054"/>
    </source>
</evidence>
<evidence type="ECO:0000313" key="1">
    <source>
        <dbReference type="EMBL" id="AFM04845.1"/>
    </source>
</evidence>
<dbReference type="RefSeq" id="WP_014798282.1">
    <property type="nucleotide sequence ID" value="NC_018018.1"/>
</dbReference>
<accession>I4ALL0</accession>